<dbReference type="Pfam" id="PF00465">
    <property type="entry name" value="Fe-ADH"/>
    <property type="match status" value="1"/>
</dbReference>
<dbReference type="GO" id="GO:0046872">
    <property type="term" value="F:metal ion binding"/>
    <property type="evidence" value="ECO:0007669"/>
    <property type="project" value="InterPro"/>
</dbReference>
<evidence type="ECO:0000313" key="4">
    <source>
        <dbReference type="EMBL" id="RMJ14366.1"/>
    </source>
</evidence>
<feature type="domain" description="Alcohol dehydrogenase iron-type/glycerol dehydrogenase GldA" evidence="3">
    <location>
        <begin position="25"/>
        <end position="167"/>
    </location>
</feature>
<dbReference type="PANTHER" id="PTHR11496">
    <property type="entry name" value="ALCOHOL DEHYDROGENASE"/>
    <property type="match status" value="1"/>
</dbReference>
<protein>
    <recommendedName>
        <fullName evidence="3">Alcohol dehydrogenase iron-type/glycerol dehydrogenase GldA domain-containing protein</fullName>
    </recommendedName>
</protein>
<evidence type="ECO:0000313" key="5">
    <source>
        <dbReference type="Proteomes" id="UP000277212"/>
    </source>
</evidence>
<dbReference type="Gene3D" id="1.20.1090.10">
    <property type="entry name" value="Dehydroquinate synthase-like - alpha domain"/>
    <property type="match status" value="2"/>
</dbReference>
<feature type="region of interest" description="Disordered" evidence="2">
    <location>
        <begin position="297"/>
        <end position="318"/>
    </location>
</feature>
<dbReference type="EMBL" id="NKUJ01000087">
    <property type="protein sequence ID" value="RMJ14366.1"/>
    <property type="molecule type" value="Genomic_DNA"/>
</dbReference>
<keyword evidence="1" id="KW-0560">Oxidoreductase</keyword>
<keyword evidence="5" id="KW-1185">Reference proteome</keyword>
<comment type="caution">
    <text evidence="4">The sequence shown here is derived from an EMBL/GenBank/DDBJ whole genome shotgun (WGS) entry which is preliminary data.</text>
</comment>
<sequence length="452" mass="48582">MAIECTDSPLSGLWRPQDHLKYLHYGSGCVERHLLSVIPSPTSKVFIITGSSMATKTPAIRKLEELLGELHAGTYSDIKQHGQAEGVDEATRLVNQDDKIDTVVSVGGGSPIDSAKMVCFRIHESRAGRTLTHIAIPTTLSAAECTAGGGFTRSDGTKLGFMHPSMGVGAIFYDASFARHTPKRLWLSTGMRAVDHAVETVYHPHASEVPWKALAQWALGVLVECLPAADKIHGDDTADDITTKLQLAAFASSGLRGSNFRGGMGLSHSLGHALGSPYGIPRKFTISYYHTPRLTSIPSKRRANKAEPSSPETPLRHVQSDLQTACNNKPPRHKKIPGREITADQRAFPDGETSCLTLGPVLRHKAETDEAAAQQISRLLPALGENRRGGGDARGEAIEVAQRVEALVRELGLQQPSLSARGVGRDQVAVIARRASGGEPSKEILALVESLF</sequence>
<evidence type="ECO:0000256" key="2">
    <source>
        <dbReference type="SAM" id="MobiDB-lite"/>
    </source>
</evidence>
<name>A0A3M2SA12_9HYPO</name>
<dbReference type="PANTHER" id="PTHR11496:SF97">
    <property type="entry name" value="ALCOHOL DEHYDROGENASE IRON-TYPE_GLYCEROL DEHYDROGENASE GLDA DOMAIN-CONTAINING PROTEIN"/>
    <property type="match status" value="1"/>
</dbReference>
<dbReference type="GO" id="GO:0005739">
    <property type="term" value="C:mitochondrion"/>
    <property type="evidence" value="ECO:0007669"/>
    <property type="project" value="TreeGrafter"/>
</dbReference>
<dbReference type="STRING" id="2010991.A0A3M2SA12"/>
<dbReference type="AlphaFoldDB" id="A0A3M2SA12"/>
<dbReference type="Gene3D" id="3.40.50.1970">
    <property type="match status" value="1"/>
</dbReference>
<dbReference type="InterPro" id="IPR001670">
    <property type="entry name" value="ADH_Fe/GldA"/>
</dbReference>
<dbReference type="InterPro" id="IPR039697">
    <property type="entry name" value="Alcohol_dehydrogenase_Fe"/>
</dbReference>
<evidence type="ECO:0000259" key="3">
    <source>
        <dbReference type="Pfam" id="PF00465"/>
    </source>
</evidence>
<evidence type="ECO:0000256" key="1">
    <source>
        <dbReference type="ARBA" id="ARBA00023002"/>
    </source>
</evidence>
<accession>A0A3M2SA12</accession>
<dbReference type="CDD" id="cd08192">
    <property type="entry name" value="MAR-like"/>
    <property type="match status" value="1"/>
</dbReference>
<dbReference type="Proteomes" id="UP000277212">
    <property type="component" value="Unassembled WGS sequence"/>
</dbReference>
<dbReference type="OrthoDB" id="339764at2759"/>
<gene>
    <name evidence="4" type="ORF">CDV36_005976</name>
</gene>
<proteinExistence type="predicted"/>
<dbReference type="SUPFAM" id="SSF56796">
    <property type="entry name" value="Dehydroquinate synthase-like"/>
    <property type="match status" value="1"/>
</dbReference>
<organism evidence="4 5">
    <name type="scientific">Fusarium kuroshium</name>
    <dbReference type="NCBI Taxonomy" id="2010991"/>
    <lineage>
        <taxon>Eukaryota</taxon>
        <taxon>Fungi</taxon>
        <taxon>Dikarya</taxon>
        <taxon>Ascomycota</taxon>
        <taxon>Pezizomycotina</taxon>
        <taxon>Sordariomycetes</taxon>
        <taxon>Hypocreomycetidae</taxon>
        <taxon>Hypocreales</taxon>
        <taxon>Nectriaceae</taxon>
        <taxon>Fusarium</taxon>
        <taxon>Fusarium solani species complex</taxon>
    </lineage>
</organism>
<dbReference type="GO" id="GO:0004022">
    <property type="term" value="F:alcohol dehydrogenase (NAD+) activity"/>
    <property type="evidence" value="ECO:0007669"/>
    <property type="project" value="TreeGrafter"/>
</dbReference>
<reference evidence="4 5" key="1">
    <citation type="submission" date="2017-06" db="EMBL/GenBank/DDBJ databases">
        <title>Comparative genomic analysis of Ambrosia Fusariam Clade fungi.</title>
        <authorList>
            <person name="Stajich J.E."/>
            <person name="Carrillo J."/>
            <person name="Kijimoto T."/>
            <person name="Eskalen A."/>
            <person name="O'Donnell K."/>
            <person name="Kasson M."/>
        </authorList>
    </citation>
    <scope>NUCLEOTIDE SEQUENCE [LARGE SCALE GENOMIC DNA]</scope>
    <source>
        <strain evidence="4">UCR3666</strain>
    </source>
</reference>